<dbReference type="AlphaFoldDB" id="A0A9P5XCE0"/>
<feature type="region of interest" description="Disordered" evidence="1">
    <location>
        <begin position="194"/>
        <end position="310"/>
    </location>
</feature>
<sequence length="310" mass="32633">MPFFKGAHNFIVSGDDSKDKHQTKEEEAAHVSQAVSHAMGIVNSIASNRSLTSGMHFNSQAVSPTASGTIPFASPMSSDEMRDMNAELANMEQQLREKDERKAKKAEERARNGGRRRGNGNRQRGNGNRQRGNGGRRNGLPGNGAQPSTGMLSPPTGMNPFSSMNVTGAPMNGIQPSPEMLAIFAAHRAGGLPPPPPPEVLSAMFASGSFPPPPMTPDGLPRLPQLPIDPHTGQLLFALPQPASGSPQFPPPVSSPTQNHPTGRAPDPNQLPTNVVLGQQPDSANANLADSSGRDAAPDTASVPPHDEVQ</sequence>
<dbReference type="EMBL" id="MU151150">
    <property type="protein sequence ID" value="KAF9448788.1"/>
    <property type="molecule type" value="Genomic_DNA"/>
</dbReference>
<feature type="compositionally biased region" description="Polar residues" evidence="1">
    <location>
        <begin position="270"/>
        <end position="290"/>
    </location>
</feature>
<proteinExistence type="predicted"/>
<feature type="compositionally biased region" description="Basic and acidic residues" evidence="1">
    <location>
        <begin position="15"/>
        <end position="25"/>
    </location>
</feature>
<evidence type="ECO:0000313" key="3">
    <source>
        <dbReference type="Proteomes" id="UP000807342"/>
    </source>
</evidence>
<name>A0A9P5XCE0_9AGAR</name>
<feature type="compositionally biased region" description="Low complexity" evidence="1">
    <location>
        <begin position="120"/>
        <end position="131"/>
    </location>
</feature>
<feature type="region of interest" description="Disordered" evidence="1">
    <location>
        <begin position="93"/>
        <end position="159"/>
    </location>
</feature>
<comment type="caution">
    <text evidence="2">The sequence shown here is derived from an EMBL/GenBank/DDBJ whole genome shotgun (WGS) entry which is preliminary data.</text>
</comment>
<accession>A0A9P5XCE0</accession>
<dbReference type="Proteomes" id="UP000807342">
    <property type="component" value="Unassembled WGS sequence"/>
</dbReference>
<organism evidence="2 3">
    <name type="scientific">Macrolepiota fuliginosa MF-IS2</name>
    <dbReference type="NCBI Taxonomy" id="1400762"/>
    <lineage>
        <taxon>Eukaryota</taxon>
        <taxon>Fungi</taxon>
        <taxon>Dikarya</taxon>
        <taxon>Basidiomycota</taxon>
        <taxon>Agaricomycotina</taxon>
        <taxon>Agaricomycetes</taxon>
        <taxon>Agaricomycetidae</taxon>
        <taxon>Agaricales</taxon>
        <taxon>Agaricineae</taxon>
        <taxon>Agaricaceae</taxon>
        <taxon>Macrolepiota</taxon>
    </lineage>
</organism>
<evidence type="ECO:0000256" key="1">
    <source>
        <dbReference type="SAM" id="MobiDB-lite"/>
    </source>
</evidence>
<feature type="region of interest" description="Disordered" evidence="1">
    <location>
        <begin position="1"/>
        <end position="25"/>
    </location>
</feature>
<reference evidence="2" key="1">
    <citation type="submission" date="2020-11" db="EMBL/GenBank/DDBJ databases">
        <authorList>
            <consortium name="DOE Joint Genome Institute"/>
            <person name="Ahrendt S."/>
            <person name="Riley R."/>
            <person name="Andreopoulos W."/>
            <person name="Labutti K."/>
            <person name="Pangilinan J."/>
            <person name="Ruiz-Duenas F.J."/>
            <person name="Barrasa J.M."/>
            <person name="Sanchez-Garcia M."/>
            <person name="Camarero S."/>
            <person name="Miyauchi S."/>
            <person name="Serrano A."/>
            <person name="Linde D."/>
            <person name="Babiker R."/>
            <person name="Drula E."/>
            <person name="Ayuso-Fernandez I."/>
            <person name="Pacheco R."/>
            <person name="Padilla G."/>
            <person name="Ferreira P."/>
            <person name="Barriuso J."/>
            <person name="Kellner H."/>
            <person name="Castanera R."/>
            <person name="Alfaro M."/>
            <person name="Ramirez L."/>
            <person name="Pisabarro A.G."/>
            <person name="Kuo A."/>
            <person name="Tritt A."/>
            <person name="Lipzen A."/>
            <person name="He G."/>
            <person name="Yan M."/>
            <person name="Ng V."/>
            <person name="Cullen D."/>
            <person name="Martin F."/>
            <person name="Rosso M.-N."/>
            <person name="Henrissat B."/>
            <person name="Hibbett D."/>
            <person name="Martinez A.T."/>
            <person name="Grigoriev I.V."/>
        </authorList>
    </citation>
    <scope>NUCLEOTIDE SEQUENCE</scope>
    <source>
        <strain evidence="2">MF-IS2</strain>
    </source>
</reference>
<gene>
    <name evidence="2" type="ORF">P691DRAFT_26846</name>
</gene>
<keyword evidence="3" id="KW-1185">Reference proteome</keyword>
<evidence type="ECO:0000313" key="2">
    <source>
        <dbReference type="EMBL" id="KAF9448788.1"/>
    </source>
</evidence>
<protein>
    <submittedName>
        <fullName evidence="2">Uncharacterized protein</fullName>
    </submittedName>
</protein>
<feature type="compositionally biased region" description="Basic and acidic residues" evidence="1">
    <location>
        <begin position="94"/>
        <end position="111"/>
    </location>
</feature>